<dbReference type="Proteomes" id="UP000598633">
    <property type="component" value="Unassembled WGS sequence"/>
</dbReference>
<proteinExistence type="inferred from homology"/>
<keyword evidence="5 13" id="KW-0375">Hydrogen ion transport</keyword>
<comment type="similarity">
    <text evidence="1 13 14">Belongs to the ATPase B chain family.</text>
</comment>
<dbReference type="InterPro" id="IPR050059">
    <property type="entry name" value="ATP_synthase_B_chain"/>
</dbReference>
<dbReference type="GO" id="GO:0005886">
    <property type="term" value="C:plasma membrane"/>
    <property type="evidence" value="ECO:0007669"/>
    <property type="project" value="UniProtKB-SubCell"/>
</dbReference>
<keyword evidence="4 13" id="KW-0812">Transmembrane</keyword>
<evidence type="ECO:0000256" key="10">
    <source>
        <dbReference type="ARBA" id="ARBA00025198"/>
    </source>
</evidence>
<organism evidence="16 17">
    <name type="scientific">Candidatus Sulfomarinibacter kjeldsenii</name>
    <dbReference type="NCBI Taxonomy" id="2885994"/>
    <lineage>
        <taxon>Bacteria</taxon>
        <taxon>Pseudomonadati</taxon>
        <taxon>Acidobacteriota</taxon>
        <taxon>Thermoanaerobaculia</taxon>
        <taxon>Thermoanaerobaculales</taxon>
        <taxon>Candidatus Sulfomarinibacteraceae</taxon>
        <taxon>Candidatus Sulfomarinibacter</taxon>
    </lineage>
</organism>
<comment type="function">
    <text evidence="10 13">F(1)F(0) ATP synthase produces ATP from ADP in the presence of a proton or sodium gradient. F-type ATPases consist of two structural domains, F(1) containing the extramembraneous catalytic core and F(0) containing the membrane proton channel, linked together by a central stalk and a peripheral stalk. During catalysis, ATP synthesis in the catalytic domain of F(1) is coupled via a rotary mechanism of the central stalk subunits to proton translocation.</text>
</comment>
<evidence type="ECO:0000256" key="1">
    <source>
        <dbReference type="ARBA" id="ARBA00005513"/>
    </source>
</evidence>
<dbReference type="GO" id="GO:0045259">
    <property type="term" value="C:proton-transporting ATP synthase complex"/>
    <property type="evidence" value="ECO:0007669"/>
    <property type="project" value="UniProtKB-KW"/>
</dbReference>
<protein>
    <recommendedName>
        <fullName evidence="13">ATP synthase subunit b</fullName>
    </recommendedName>
    <alternativeName>
        <fullName evidence="13">ATP synthase F(0) sector subunit b</fullName>
    </alternativeName>
    <alternativeName>
        <fullName evidence="13">ATPase subunit I</fullName>
    </alternativeName>
    <alternativeName>
        <fullName evidence="13">F-type ATPase subunit b</fullName>
        <shortName evidence="13">F-ATPase subunit b</shortName>
    </alternativeName>
</protein>
<dbReference type="PANTHER" id="PTHR33445">
    <property type="entry name" value="ATP SYNTHASE SUBUNIT B', CHLOROPLASTIC"/>
    <property type="match status" value="1"/>
</dbReference>
<feature type="coiled-coil region" evidence="15">
    <location>
        <begin position="45"/>
        <end position="79"/>
    </location>
</feature>
<evidence type="ECO:0000256" key="11">
    <source>
        <dbReference type="ARBA" id="ARBA00025614"/>
    </source>
</evidence>
<evidence type="ECO:0000256" key="2">
    <source>
        <dbReference type="ARBA" id="ARBA00022448"/>
    </source>
</evidence>
<dbReference type="AlphaFoldDB" id="A0A8J6Y7E2"/>
<keyword evidence="8 13" id="KW-0472">Membrane</keyword>
<dbReference type="GO" id="GO:0046933">
    <property type="term" value="F:proton-transporting ATP synthase activity, rotational mechanism"/>
    <property type="evidence" value="ECO:0007669"/>
    <property type="project" value="UniProtKB-UniRule"/>
</dbReference>
<reference evidence="16 17" key="1">
    <citation type="submission" date="2020-08" db="EMBL/GenBank/DDBJ databases">
        <title>Acidobacteriota in marine sediments use diverse sulfur dissimilation pathways.</title>
        <authorList>
            <person name="Wasmund K."/>
        </authorList>
    </citation>
    <scope>NUCLEOTIDE SEQUENCE [LARGE SCALE GENOMIC DNA]</scope>
    <source>
        <strain evidence="16">MAG AM3-A</strain>
    </source>
</reference>
<gene>
    <name evidence="13" type="primary">atpF</name>
    <name evidence="16" type="ORF">IFJ97_06530</name>
</gene>
<comment type="caution">
    <text evidence="16">The sequence shown here is derived from an EMBL/GenBank/DDBJ whole genome shotgun (WGS) entry which is preliminary data.</text>
</comment>
<evidence type="ECO:0000256" key="7">
    <source>
        <dbReference type="ARBA" id="ARBA00023065"/>
    </source>
</evidence>
<evidence type="ECO:0000256" key="13">
    <source>
        <dbReference type="HAMAP-Rule" id="MF_01398"/>
    </source>
</evidence>
<dbReference type="InterPro" id="IPR002146">
    <property type="entry name" value="ATP_synth_b/b'su_bac/chlpt"/>
</dbReference>
<keyword evidence="3 13" id="KW-0138">CF(0)</keyword>
<dbReference type="Pfam" id="PF00430">
    <property type="entry name" value="ATP-synt_B"/>
    <property type="match status" value="1"/>
</dbReference>
<evidence type="ECO:0000256" key="8">
    <source>
        <dbReference type="ARBA" id="ARBA00023136"/>
    </source>
</evidence>
<keyword evidence="9 13" id="KW-0066">ATP synthesis</keyword>
<keyword evidence="15" id="KW-0175">Coiled coil</keyword>
<evidence type="ECO:0000256" key="3">
    <source>
        <dbReference type="ARBA" id="ARBA00022547"/>
    </source>
</evidence>
<evidence type="ECO:0000256" key="14">
    <source>
        <dbReference type="RuleBase" id="RU003848"/>
    </source>
</evidence>
<evidence type="ECO:0000256" key="6">
    <source>
        <dbReference type="ARBA" id="ARBA00022989"/>
    </source>
</evidence>
<keyword evidence="6 13" id="KW-1133">Transmembrane helix</keyword>
<dbReference type="GO" id="GO:0012505">
    <property type="term" value="C:endomembrane system"/>
    <property type="evidence" value="ECO:0007669"/>
    <property type="project" value="UniProtKB-SubCell"/>
</dbReference>
<evidence type="ECO:0000256" key="9">
    <source>
        <dbReference type="ARBA" id="ARBA00023310"/>
    </source>
</evidence>
<feature type="transmembrane region" description="Helical" evidence="13">
    <location>
        <begin position="6"/>
        <end position="27"/>
    </location>
</feature>
<dbReference type="GO" id="GO:0046961">
    <property type="term" value="F:proton-transporting ATPase activity, rotational mechanism"/>
    <property type="evidence" value="ECO:0007669"/>
    <property type="project" value="TreeGrafter"/>
</dbReference>
<dbReference type="HAMAP" id="MF_01398">
    <property type="entry name" value="ATP_synth_b_bprime"/>
    <property type="match status" value="1"/>
</dbReference>
<sequence>MSPPDLSLILIMVCFWATLWIVHRFLIRPVGTVMGERGRRIDDAQQEWSAKNEEYLAAVSRVEEEVSTAAREAARVRADARQHAMDERQSALDQARARADERLLGVLDTLEKDAENARSDLRARAEDLARLLASRLLGRELG</sequence>
<evidence type="ECO:0000256" key="15">
    <source>
        <dbReference type="SAM" id="Coils"/>
    </source>
</evidence>
<evidence type="ECO:0000256" key="4">
    <source>
        <dbReference type="ARBA" id="ARBA00022692"/>
    </source>
</evidence>
<keyword evidence="7 13" id="KW-0406">Ion transport</keyword>
<evidence type="ECO:0000256" key="5">
    <source>
        <dbReference type="ARBA" id="ARBA00022781"/>
    </source>
</evidence>
<evidence type="ECO:0000313" key="17">
    <source>
        <dbReference type="Proteomes" id="UP000598633"/>
    </source>
</evidence>
<accession>A0A8J6Y7E2</accession>
<comment type="function">
    <text evidence="11">Component of the F(0) channel, it forms part of the peripheral stalk, linking F(1) to F(0). The b'-subunit is a diverged and duplicated form of b found in plants and photosynthetic bacteria.</text>
</comment>
<evidence type="ECO:0000313" key="16">
    <source>
        <dbReference type="EMBL" id="MBD3870999.1"/>
    </source>
</evidence>
<evidence type="ECO:0000256" key="12">
    <source>
        <dbReference type="ARBA" id="ARBA00037847"/>
    </source>
</evidence>
<comment type="subunit">
    <text evidence="13">F-type ATPases have 2 components, F(1) - the catalytic core - and F(0) - the membrane proton channel. F(1) has five subunits: alpha(3), beta(3), gamma(1), delta(1), epsilon(1). F(0) has three main subunits: a(1), b(2) and c(10-14). The alpha and beta chains form an alternating ring which encloses part of the gamma chain. F(1) is attached to F(0) by a central stalk formed by the gamma and epsilon chains, while a peripheral stalk is formed by the delta and b chains.</text>
</comment>
<comment type="subcellular location">
    <subcellularLocation>
        <location evidence="13">Cell membrane</location>
        <topology evidence="13">Single-pass membrane protein</topology>
    </subcellularLocation>
    <subcellularLocation>
        <location evidence="12">Endomembrane system</location>
        <topology evidence="12">Single-pass membrane protein</topology>
    </subcellularLocation>
</comment>
<dbReference type="PANTHER" id="PTHR33445:SF1">
    <property type="entry name" value="ATP SYNTHASE SUBUNIT B"/>
    <property type="match status" value="1"/>
</dbReference>
<dbReference type="EMBL" id="JACXWA010000109">
    <property type="protein sequence ID" value="MBD3870999.1"/>
    <property type="molecule type" value="Genomic_DNA"/>
</dbReference>
<keyword evidence="2 13" id="KW-0813">Transport</keyword>
<name>A0A8J6Y7E2_9BACT</name>
<keyword evidence="13" id="KW-1003">Cell membrane</keyword>